<reference evidence="2 3" key="1">
    <citation type="submission" date="2021-06" db="EMBL/GenBank/DDBJ databases">
        <authorList>
            <person name="Kallberg Y."/>
            <person name="Tangrot J."/>
            <person name="Rosling A."/>
        </authorList>
    </citation>
    <scope>NUCLEOTIDE SEQUENCE [LARGE SCALE GENOMIC DNA]</scope>
    <source>
        <strain evidence="2 3">120-4 pot B 10/14</strain>
    </source>
</reference>
<feature type="compositionally biased region" description="Basic and acidic residues" evidence="1">
    <location>
        <begin position="1"/>
        <end position="10"/>
    </location>
</feature>
<keyword evidence="3" id="KW-1185">Reference proteome</keyword>
<evidence type="ECO:0000313" key="2">
    <source>
        <dbReference type="EMBL" id="CAG8737649.1"/>
    </source>
</evidence>
<dbReference type="Proteomes" id="UP000789901">
    <property type="component" value="Unassembled WGS sequence"/>
</dbReference>
<name>A0ABN7V6M7_GIGMA</name>
<comment type="caution">
    <text evidence="2">The sequence shown here is derived from an EMBL/GenBank/DDBJ whole genome shotgun (WGS) entry which is preliminary data.</text>
</comment>
<feature type="non-terminal residue" evidence="2">
    <location>
        <position position="1"/>
    </location>
</feature>
<feature type="compositionally biased region" description="Basic residues" evidence="1">
    <location>
        <begin position="11"/>
        <end position="26"/>
    </location>
</feature>
<organism evidence="2 3">
    <name type="scientific">Gigaspora margarita</name>
    <dbReference type="NCBI Taxonomy" id="4874"/>
    <lineage>
        <taxon>Eukaryota</taxon>
        <taxon>Fungi</taxon>
        <taxon>Fungi incertae sedis</taxon>
        <taxon>Mucoromycota</taxon>
        <taxon>Glomeromycotina</taxon>
        <taxon>Glomeromycetes</taxon>
        <taxon>Diversisporales</taxon>
        <taxon>Gigasporaceae</taxon>
        <taxon>Gigaspora</taxon>
    </lineage>
</organism>
<evidence type="ECO:0000313" key="3">
    <source>
        <dbReference type="Proteomes" id="UP000789901"/>
    </source>
</evidence>
<protein>
    <submittedName>
        <fullName evidence="2">29023_t:CDS:1</fullName>
    </submittedName>
</protein>
<feature type="compositionally biased region" description="Basic and acidic residues" evidence="1">
    <location>
        <begin position="27"/>
        <end position="43"/>
    </location>
</feature>
<proteinExistence type="predicted"/>
<sequence length="43" mass="5235">TTKKGDEQYKKKNRTRKRRTVIARKWNKNEEINKDAKKGETEE</sequence>
<evidence type="ECO:0000256" key="1">
    <source>
        <dbReference type="SAM" id="MobiDB-lite"/>
    </source>
</evidence>
<feature type="region of interest" description="Disordered" evidence="1">
    <location>
        <begin position="1"/>
        <end position="43"/>
    </location>
</feature>
<gene>
    <name evidence="2" type="ORF">GMARGA_LOCUS15039</name>
</gene>
<accession>A0ABN7V6M7</accession>
<dbReference type="EMBL" id="CAJVQB010010203">
    <property type="protein sequence ID" value="CAG8737649.1"/>
    <property type="molecule type" value="Genomic_DNA"/>
</dbReference>